<protein>
    <submittedName>
        <fullName evidence="2">Regulator</fullName>
    </submittedName>
</protein>
<accession>A0A9Q2NGB9</accession>
<evidence type="ECO:0000313" key="2">
    <source>
        <dbReference type="EMBL" id="MBM2353077.1"/>
    </source>
</evidence>
<comment type="caution">
    <text evidence="2">The sequence shown here is derived from an EMBL/GenBank/DDBJ whole genome shotgun (WGS) entry which is preliminary data.</text>
</comment>
<dbReference type="InterPro" id="IPR041649">
    <property type="entry name" value="NepR"/>
</dbReference>
<dbReference type="Pfam" id="PF18557">
    <property type="entry name" value="NepR"/>
    <property type="match status" value="1"/>
</dbReference>
<name>A0A9Q2NGB9_9RHOB</name>
<feature type="domain" description="Anti-sigma factor NepR" evidence="1">
    <location>
        <begin position="11"/>
        <end position="45"/>
    </location>
</feature>
<organism evidence="2 3">
    <name type="scientific">Pseudosulfitobacter pseudonitzschiae</name>
    <dbReference type="NCBI Taxonomy" id="1402135"/>
    <lineage>
        <taxon>Bacteria</taxon>
        <taxon>Pseudomonadati</taxon>
        <taxon>Pseudomonadota</taxon>
        <taxon>Alphaproteobacteria</taxon>
        <taxon>Rhodobacterales</taxon>
        <taxon>Roseobacteraceae</taxon>
        <taxon>Pseudosulfitobacter</taxon>
    </lineage>
</organism>
<dbReference type="Proteomes" id="UP000809337">
    <property type="component" value="Unassembled WGS sequence"/>
</dbReference>
<dbReference type="RefSeq" id="WP_143186737.1">
    <property type="nucleotide sequence ID" value="NZ_CP054599.1"/>
</dbReference>
<evidence type="ECO:0000313" key="3">
    <source>
        <dbReference type="Proteomes" id="UP000809337"/>
    </source>
</evidence>
<dbReference type="OrthoDB" id="7875342at2"/>
<reference evidence="2" key="1">
    <citation type="submission" date="2021-01" db="EMBL/GenBank/DDBJ databases">
        <title>Diatom-associated Roseobacters Show Island Model of Population Structure.</title>
        <authorList>
            <person name="Qu L."/>
            <person name="Feng X."/>
            <person name="Chen Y."/>
            <person name="Li L."/>
            <person name="Wang X."/>
            <person name="Hu Z."/>
            <person name="Wang H."/>
            <person name="Luo H."/>
        </authorList>
    </citation>
    <scope>NUCLEOTIDE SEQUENCE</scope>
    <source>
        <strain evidence="2">SM26-45</strain>
    </source>
</reference>
<dbReference type="EMBL" id="JAFBWN010000001">
    <property type="protein sequence ID" value="MBM2353077.1"/>
    <property type="molecule type" value="Genomic_DNA"/>
</dbReference>
<dbReference type="GeneID" id="68868114"/>
<sequence length="54" mass="6283">MANNEPNSGTRKQIDDNLRRVFQEKVEEEVPDRFKQLLAQLQEQDSQKGSGDHK</sequence>
<gene>
    <name evidence="2" type="ORF">JQX14_00900</name>
</gene>
<proteinExistence type="predicted"/>
<evidence type="ECO:0000259" key="1">
    <source>
        <dbReference type="Pfam" id="PF18557"/>
    </source>
</evidence>
<dbReference type="AlphaFoldDB" id="A0A9Q2NGB9"/>